<dbReference type="PANTHER" id="PTHR44858">
    <property type="entry name" value="TETRATRICOPEPTIDE REPEAT PROTEIN 6"/>
    <property type="match status" value="1"/>
</dbReference>
<feature type="chain" id="PRO_5046776128" description="Tetratricopeptide repeat protein" evidence="4">
    <location>
        <begin position="19"/>
        <end position="181"/>
    </location>
</feature>
<evidence type="ECO:0000313" key="5">
    <source>
        <dbReference type="EMBL" id="GGD35831.1"/>
    </source>
</evidence>
<dbReference type="InterPro" id="IPR011990">
    <property type="entry name" value="TPR-like_helical_dom_sf"/>
</dbReference>
<evidence type="ECO:0000313" key="6">
    <source>
        <dbReference type="Proteomes" id="UP000617355"/>
    </source>
</evidence>
<dbReference type="PANTHER" id="PTHR44858:SF1">
    <property type="entry name" value="UDP-N-ACETYLGLUCOSAMINE--PEPTIDE N-ACETYLGLUCOSAMINYLTRANSFERASE SPINDLY-RELATED"/>
    <property type="match status" value="1"/>
</dbReference>
<evidence type="ECO:0008006" key="7">
    <source>
        <dbReference type="Google" id="ProtNLM"/>
    </source>
</evidence>
<dbReference type="InterPro" id="IPR019734">
    <property type="entry name" value="TPR_rpt"/>
</dbReference>
<accession>A0ABQ1QPS4</accession>
<protein>
    <recommendedName>
        <fullName evidence="7">Tetratricopeptide repeat protein</fullName>
    </recommendedName>
</protein>
<keyword evidence="1" id="KW-0677">Repeat</keyword>
<evidence type="ECO:0000256" key="1">
    <source>
        <dbReference type="ARBA" id="ARBA00022737"/>
    </source>
</evidence>
<sequence length="181" mass="19664">MRMFFTSALVLLALPAQGNTCPPAPDITAALDALIADAQAAETYMAGRDAFYDMRALWSAAPDTWSGELLDIALERIAIADYDGALRGLDALVEHCPHWAEGWNQRAYVRFLQEDYAAALADLDRALALNPRHVAALSGKGLTLMRMGRDEEGDAVLREAVALHPWLPERGLLDPPAGAPR</sequence>
<dbReference type="RefSeq" id="WP_229738187.1">
    <property type="nucleotide sequence ID" value="NZ_BMGI01000003.1"/>
</dbReference>
<dbReference type="PROSITE" id="PS50005">
    <property type="entry name" value="TPR"/>
    <property type="match status" value="1"/>
</dbReference>
<dbReference type="Gene3D" id="1.25.40.10">
    <property type="entry name" value="Tetratricopeptide repeat domain"/>
    <property type="match status" value="1"/>
</dbReference>
<evidence type="ECO:0000256" key="2">
    <source>
        <dbReference type="ARBA" id="ARBA00022803"/>
    </source>
</evidence>
<keyword evidence="2 3" id="KW-0802">TPR repeat</keyword>
<evidence type="ECO:0000256" key="3">
    <source>
        <dbReference type="PROSITE-ProRule" id="PRU00339"/>
    </source>
</evidence>
<dbReference type="Pfam" id="PF00515">
    <property type="entry name" value="TPR_1"/>
    <property type="match status" value="1"/>
</dbReference>
<comment type="caution">
    <text evidence="5">The sequence shown here is derived from an EMBL/GenBank/DDBJ whole genome shotgun (WGS) entry which is preliminary data.</text>
</comment>
<dbReference type="SUPFAM" id="SSF48452">
    <property type="entry name" value="TPR-like"/>
    <property type="match status" value="1"/>
</dbReference>
<keyword evidence="4" id="KW-0732">Signal</keyword>
<dbReference type="SMART" id="SM00028">
    <property type="entry name" value="TPR"/>
    <property type="match status" value="2"/>
</dbReference>
<gene>
    <name evidence="5" type="ORF">GCM10011358_19570</name>
</gene>
<organism evidence="5 6">
    <name type="scientific">Sinisalibacter lacisalsi</name>
    <dbReference type="NCBI Taxonomy" id="1526570"/>
    <lineage>
        <taxon>Bacteria</taxon>
        <taxon>Pseudomonadati</taxon>
        <taxon>Pseudomonadota</taxon>
        <taxon>Alphaproteobacteria</taxon>
        <taxon>Rhodobacterales</taxon>
        <taxon>Roseobacteraceae</taxon>
        <taxon>Sinisalibacter</taxon>
    </lineage>
</organism>
<evidence type="ECO:0000256" key="4">
    <source>
        <dbReference type="SAM" id="SignalP"/>
    </source>
</evidence>
<dbReference type="Proteomes" id="UP000617355">
    <property type="component" value="Unassembled WGS sequence"/>
</dbReference>
<dbReference type="EMBL" id="BMGI01000003">
    <property type="protein sequence ID" value="GGD35831.1"/>
    <property type="molecule type" value="Genomic_DNA"/>
</dbReference>
<feature type="signal peptide" evidence="4">
    <location>
        <begin position="1"/>
        <end position="18"/>
    </location>
</feature>
<proteinExistence type="predicted"/>
<name>A0ABQ1QPS4_9RHOB</name>
<feature type="repeat" description="TPR" evidence="3">
    <location>
        <begin position="100"/>
        <end position="133"/>
    </location>
</feature>
<keyword evidence="6" id="KW-1185">Reference proteome</keyword>
<dbReference type="InterPro" id="IPR050498">
    <property type="entry name" value="Ycf3"/>
</dbReference>
<reference evidence="6" key="1">
    <citation type="journal article" date="2019" name="Int. J. Syst. Evol. Microbiol.">
        <title>The Global Catalogue of Microorganisms (GCM) 10K type strain sequencing project: providing services to taxonomists for standard genome sequencing and annotation.</title>
        <authorList>
            <consortium name="The Broad Institute Genomics Platform"/>
            <consortium name="The Broad Institute Genome Sequencing Center for Infectious Disease"/>
            <person name="Wu L."/>
            <person name="Ma J."/>
        </authorList>
    </citation>
    <scope>NUCLEOTIDE SEQUENCE [LARGE SCALE GENOMIC DNA]</scope>
    <source>
        <strain evidence="6">CGMCC 1.12922</strain>
    </source>
</reference>